<sequence length="717" mass="78187">MSDVDPTEGGPGGRDRIQEIVDSVLEAMGDKGDASITTRTYSDEPILRTGADFRREREARDASRPNDAPSKRTPTQADGTPPRTGEAQVRRSRSSQEYQEIIRRSYERSTSRAERAWRPATIGTSSLPETLRELRALEHELPHSGRRQEAELFVRQARLAEDYADDASFSAIYVYQQLPTYRALGNRELRGYFAWRAEWRRGVARTIPYAYARLLAAELVNGVGCGRRRDEKDPGSEGPAEPEGSGRPRKGAAPAWGDACARELLRLRDAAPELCTSGMGPNLVRELSGWLDDCVVCLGADPALAVSEWERTFGAAVRVLRIAEGRAVSDAAAARRAARTAAGPEGALAREDARREYARVTGDARSAFARDPMECIADKDAPVTDEQVFRAMLDLSSRKPNHSPFFRAHPEAAARVSARVFAAMCEHCARRRKVGFVDGLFGPPWATGYTPFRGLPYVEPEGLPDVEVRLSDVELVIRSEGRLSELKGYDRCVPSRDLALVLHEIDRQMRAAWQEGHQLKPKGLPKYLVRIVEGAAREVWQEEREREARRVRIDFSQLAHIRSAAATTREALLVDEEREGYVPPSEATADEAPQPGTAPAGASPAAGVVAPAGPAPAASDDAPAQAAGGDVPEGGAGEEGAETLGLTPLELAALERILDARPIDDLLGPGAPLPSVLVDSINEKLFDEVGDAVVEETDDGWRAVEDYADDVRELIGT</sequence>
<name>A0ABU7R8K7_9ACTN</name>
<dbReference type="Pfam" id="PF13208">
    <property type="entry name" value="TerB_N"/>
    <property type="match status" value="1"/>
</dbReference>
<dbReference type="Pfam" id="PF15615">
    <property type="entry name" value="TerB_C"/>
    <property type="match status" value="1"/>
</dbReference>
<feature type="region of interest" description="Disordered" evidence="1">
    <location>
        <begin position="577"/>
        <end position="641"/>
    </location>
</feature>
<evidence type="ECO:0000313" key="4">
    <source>
        <dbReference type="EMBL" id="MEE6146942.1"/>
    </source>
</evidence>
<dbReference type="InterPro" id="IPR028932">
    <property type="entry name" value="TerB-C"/>
</dbReference>
<evidence type="ECO:0000313" key="5">
    <source>
        <dbReference type="Proteomes" id="UP001332931"/>
    </source>
</evidence>
<feature type="compositionally biased region" description="Low complexity" evidence="1">
    <location>
        <begin position="236"/>
        <end position="245"/>
    </location>
</feature>
<evidence type="ECO:0000256" key="1">
    <source>
        <dbReference type="SAM" id="MobiDB-lite"/>
    </source>
</evidence>
<feature type="domain" description="TerB-C" evidence="3">
    <location>
        <begin position="541"/>
        <end position="712"/>
    </location>
</feature>
<feature type="domain" description="TerB N-terminal" evidence="2">
    <location>
        <begin position="124"/>
        <end position="232"/>
    </location>
</feature>
<reference evidence="4 5" key="1">
    <citation type="submission" date="2024-01" db="EMBL/GenBank/DDBJ databases">
        <title>Description of Olsenella sp. nov., isolated from pig feces.</title>
        <authorList>
            <person name="Chang Y.-H."/>
        </authorList>
    </citation>
    <scope>NUCLEOTIDE SEQUENCE [LARGE SCALE GENOMIC DNA]</scope>
    <source>
        <strain evidence="4 5">YH-ols2223</strain>
    </source>
</reference>
<accession>A0ABU7R8K7</accession>
<feature type="compositionally biased region" description="Basic and acidic residues" evidence="1">
    <location>
        <begin position="41"/>
        <end position="64"/>
    </location>
</feature>
<gene>
    <name evidence="4" type="ORF">VXJ25_02860</name>
</gene>
<evidence type="ECO:0000259" key="2">
    <source>
        <dbReference type="Pfam" id="PF13208"/>
    </source>
</evidence>
<feature type="region of interest" description="Disordered" evidence="1">
    <location>
        <begin position="26"/>
        <end position="106"/>
    </location>
</feature>
<organism evidence="4 5">
    <name type="scientific">Olsenella absiana</name>
    <dbReference type="NCBI Taxonomy" id="3115222"/>
    <lineage>
        <taxon>Bacteria</taxon>
        <taxon>Bacillati</taxon>
        <taxon>Actinomycetota</taxon>
        <taxon>Coriobacteriia</taxon>
        <taxon>Coriobacteriales</taxon>
        <taxon>Atopobiaceae</taxon>
        <taxon>Olsenella</taxon>
    </lineage>
</organism>
<feature type="region of interest" description="Disordered" evidence="1">
    <location>
        <begin position="226"/>
        <end position="254"/>
    </location>
</feature>
<dbReference type="EMBL" id="JAZGJQ010000002">
    <property type="protein sequence ID" value="MEE6146942.1"/>
    <property type="molecule type" value="Genomic_DNA"/>
</dbReference>
<proteinExistence type="predicted"/>
<protein>
    <submittedName>
        <fullName evidence="4">TerB N-terminal domain-containing protein</fullName>
    </submittedName>
</protein>
<comment type="caution">
    <text evidence="4">The sequence shown here is derived from an EMBL/GenBank/DDBJ whole genome shotgun (WGS) entry which is preliminary data.</text>
</comment>
<keyword evidence="5" id="KW-1185">Reference proteome</keyword>
<dbReference type="RefSeq" id="WP_330957708.1">
    <property type="nucleotide sequence ID" value="NZ_JAZGJQ010000002.1"/>
</dbReference>
<evidence type="ECO:0000259" key="3">
    <source>
        <dbReference type="Pfam" id="PF15615"/>
    </source>
</evidence>
<feature type="compositionally biased region" description="Low complexity" evidence="1">
    <location>
        <begin position="592"/>
        <end position="630"/>
    </location>
</feature>
<dbReference type="InterPro" id="IPR025266">
    <property type="entry name" value="TerB_N"/>
</dbReference>
<dbReference type="Proteomes" id="UP001332931">
    <property type="component" value="Unassembled WGS sequence"/>
</dbReference>